<dbReference type="KEGG" id="chya:V22_26080"/>
<dbReference type="AlphaFoldDB" id="A0A517TAG0"/>
<name>A0A517TAG0_9PLAN</name>
<dbReference type="RefSeq" id="WP_145263278.1">
    <property type="nucleotide sequence ID" value="NZ_CP036316.1"/>
</dbReference>
<evidence type="ECO:0000313" key="1">
    <source>
        <dbReference type="EMBL" id="QDT65355.1"/>
    </source>
</evidence>
<dbReference type="EMBL" id="CP036316">
    <property type="protein sequence ID" value="QDT65355.1"/>
    <property type="molecule type" value="Genomic_DNA"/>
</dbReference>
<proteinExistence type="predicted"/>
<dbReference type="Proteomes" id="UP000319976">
    <property type="component" value="Chromosome"/>
</dbReference>
<sequence length="153" mass="17325">MENGRSASLGGGEQLVMRCPAAATPMNLVDQKPLSTEPQTLRQTNLMLDLQAGMMKWRDCTGLEDVNSFNYSTSDPCNQHALMIRVSKKLAPIAQDLCTHFVRLWPWGMGYCMGMSLRLRRLVYVCDTRNLVGEGAQKPVENKSRDRLEWNNF</sequence>
<evidence type="ECO:0000313" key="2">
    <source>
        <dbReference type="Proteomes" id="UP000319976"/>
    </source>
</evidence>
<reference evidence="1 2" key="1">
    <citation type="submission" date="2019-02" db="EMBL/GenBank/DDBJ databases">
        <title>Deep-cultivation of Planctomycetes and their phenomic and genomic characterization uncovers novel biology.</title>
        <authorList>
            <person name="Wiegand S."/>
            <person name="Jogler M."/>
            <person name="Boedeker C."/>
            <person name="Pinto D."/>
            <person name="Vollmers J."/>
            <person name="Rivas-Marin E."/>
            <person name="Kohn T."/>
            <person name="Peeters S.H."/>
            <person name="Heuer A."/>
            <person name="Rast P."/>
            <person name="Oberbeckmann S."/>
            <person name="Bunk B."/>
            <person name="Jeske O."/>
            <person name="Meyerdierks A."/>
            <person name="Storesund J.E."/>
            <person name="Kallscheuer N."/>
            <person name="Luecker S."/>
            <person name="Lage O.M."/>
            <person name="Pohl T."/>
            <person name="Merkel B.J."/>
            <person name="Hornburger P."/>
            <person name="Mueller R.-W."/>
            <person name="Bruemmer F."/>
            <person name="Labrenz M."/>
            <person name="Spormann A.M."/>
            <person name="Op den Camp H."/>
            <person name="Overmann J."/>
            <person name="Amann R."/>
            <person name="Jetten M.S.M."/>
            <person name="Mascher T."/>
            <person name="Medema M.H."/>
            <person name="Devos D.P."/>
            <person name="Kaster A.-K."/>
            <person name="Ovreas L."/>
            <person name="Rohde M."/>
            <person name="Galperin M.Y."/>
            <person name="Jogler C."/>
        </authorList>
    </citation>
    <scope>NUCLEOTIDE SEQUENCE [LARGE SCALE GENOMIC DNA]</scope>
    <source>
        <strain evidence="1 2">V22</strain>
    </source>
</reference>
<keyword evidence="2" id="KW-1185">Reference proteome</keyword>
<accession>A0A517TAG0</accession>
<gene>
    <name evidence="1" type="ORF">V22_26080</name>
</gene>
<organism evidence="1 2">
    <name type="scientific">Calycomorphotria hydatis</name>
    <dbReference type="NCBI Taxonomy" id="2528027"/>
    <lineage>
        <taxon>Bacteria</taxon>
        <taxon>Pseudomonadati</taxon>
        <taxon>Planctomycetota</taxon>
        <taxon>Planctomycetia</taxon>
        <taxon>Planctomycetales</taxon>
        <taxon>Planctomycetaceae</taxon>
        <taxon>Calycomorphotria</taxon>
    </lineage>
</organism>
<protein>
    <submittedName>
        <fullName evidence="1">Uncharacterized protein</fullName>
    </submittedName>
</protein>